<sequence>MASPAALLECPPAVGLFPACRQFHPKGPPLQNTPTSTTLTPNNFTLLNKLHLRTHTTILNSLRSHILITAHARIIVTDVINSHTSSSLDITGGTYLDRSPCR</sequence>
<proteinExistence type="predicted"/>
<reference evidence="1" key="1">
    <citation type="submission" date="2021-01" db="EMBL/GenBank/DDBJ databases">
        <authorList>
            <person name="Corre E."/>
            <person name="Pelletier E."/>
            <person name="Niang G."/>
            <person name="Scheremetjew M."/>
            <person name="Finn R."/>
            <person name="Kale V."/>
            <person name="Holt S."/>
            <person name="Cochrane G."/>
            <person name="Meng A."/>
            <person name="Brown T."/>
            <person name="Cohen L."/>
        </authorList>
    </citation>
    <scope>NUCLEOTIDE SEQUENCE</scope>
    <source>
        <strain evidence="1">SM1012Den-03</strain>
    </source>
</reference>
<dbReference type="EMBL" id="HBGZ01009810">
    <property type="protein sequence ID" value="CAD9591132.1"/>
    <property type="molecule type" value="Transcribed_RNA"/>
</dbReference>
<gene>
    <name evidence="1" type="ORF">SMAR0320_LOCUS7010</name>
</gene>
<evidence type="ECO:0000313" key="1">
    <source>
        <dbReference type="EMBL" id="CAD9591132.1"/>
    </source>
</evidence>
<organism evidence="1">
    <name type="scientific">Skeletonema marinoi</name>
    <dbReference type="NCBI Taxonomy" id="267567"/>
    <lineage>
        <taxon>Eukaryota</taxon>
        <taxon>Sar</taxon>
        <taxon>Stramenopiles</taxon>
        <taxon>Ochrophyta</taxon>
        <taxon>Bacillariophyta</taxon>
        <taxon>Coscinodiscophyceae</taxon>
        <taxon>Thalassiosirophycidae</taxon>
        <taxon>Thalassiosirales</taxon>
        <taxon>Skeletonemataceae</taxon>
        <taxon>Skeletonema</taxon>
        <taxon>Skeletonema marinoi-dohrnii complex</taxon>
    </lineage>
</organism>
<name>A0A7S2KZ79_9STRA</name>
<dbReference type="AlphaFoldDB" id="A0A7S2KZ79"/>
<accession>A0A7S2KZ79</accession>
<protein>
    <submittedName>
        <fullName evidence="1">Uncharacterized protein</fullName>
    </submittedName>
</protein>